<keyword evidence="5" id="KW-0804">Transcription</keyword>
<dbReference type="GO" id="GO:0032993">
    <property type="term" value="C:protein-DNA complex"/>
    <property type="evidence" value="ECO:0007669"/>
    <property type="project" value="TreeGrafter"/>
</dbReference>
<dbReference type="CDD" id="cd00383">
    <property type="entry name" value="trans_reg_C"/>
    <property type="match status" value="1"/>
</dbReference>
<evidence type="ECO:0000256" key="1">
    <source>
        <dbReference type="ARBA" id="ARBA00022553"/>
    </source>
</evidence>
<keyword evidence="1 6" id="KW-0597">Phosphoprotein</keyword>
<keyword evidence="2" id="KW-0902">Two-component regulatory system</keyword>
<feature type="region of interest" description="Disordered" evidence="8">
    <location>
        <begin position="241"/>
        <end position="294"/>
    </location>
</feature>
<name>A0A2U2RHM8_9MICO</name>
<dbReference type="PROSITE" id="PS51755">
    <property type="entry name" value="OMPR_PHOB"/>
    <property type="match status" value="1"/>
</dbReference>
<reference evidence="11 12" key="1">
    <citation type="submission" date="2018-05" db="EMBL/GenBank/DDBJ databases">
        <title>Brachybacterium sp. M1HQ-2T, whole genome shotgun sequence.</title>
        <authorList>
            <person name="Tuo L."/>
        </authorList>
    </citation>
    <scope>NUCLEOTIDE SEQUENCE [LARGE SCALE GENOMIC DNA]</scope>
    <source>
        <strain evidence="11 12">M1HQ-2</strain>
    </source>
</reference>
<evidence type="ECO:0000313" key="12">
    <source>
        <dbReference type="Proteomes" id="UP000245590"/>
    </source>
</evidence>
<dbReference type="GO" id="GO:0000156">
    <property type="term" value="F:phosphorelay response regulator activity"/>
    <property type="evidence" value="ECO:0007669"/>
    <property type="project" value="TreeGrafter"/>
</dbReference>
<feature type="domain" description="OmpR/PhoB-type" evidence="10">
    <location>
        <begin position="149"/>
        <end position="243"/>
    </location>
</feature>
<keyword evidence="12" id="KW-1185">Reference proteome</keyword>
<evidence type="ECO:0000256" key="2">
    <source>
        <dbReference type="ARBA" id="ARBA00023012"/>
    </source>
</evidence>
<feature type="compositionally biased region" description="Low complexity" evidence="8">
    <location>
        <begin position="254"/>
        <end position="272"/>
    </location>
</feature>
<dbReference type="FunFam" id="3.40.50.2300:FF:000001">
    <property type="entry name" value="DNA-binding response regulator PhoB"/>
    <property type="match status" value="1"/>
</dbReference>
<dbReference type="Gene3D" id="6.10.250.690">
    <property type="match status" value="1"/>
</dbReference>
<dbReference type="OrthoDB" id="162434at2"/>
<evidence type="ECO:0000256" key="7">
    <source>
        <dbReference type="PROSITE-ProRule" id="PRU01091"/>
    </source>
</evidence>
<dbReference type="InterPro" id="IPR001789">
    <property type="entry name" value="Sig_transdc_resp-reg_receiver"/>
</dbReference>
<dbReference type="SMART" id="SM00448">
    <property type="entry name" value="REC"/>
    <property type="match status" value="1"/>
</dbReference>
<keyword evidence="4 7" id="KW-0238">DNA-binding</keyword>
<dbReference type="InterPro" id="IPR036388">
    <property type="entry name" value="WH-like_DNA-bd_sf"/>
</dbReference>
<dbReference type="SUPFAM" id="SSF52172">
    <property type="entry name" value="CheY-like"/>
    <property type="match status" value="1"/>
</dbReference>
<comment type="caution">
    <text evidence="11">The sequence shown here is derived from an EMBL/GenBank/DDBJ whole genome shotgun (WGS) entry which is preliminary data.</text>
</comment>
<dbReference type="InterPro" id="IPR011006">
    <property type="entry name" value="CheY-like_superfamily"/>
</dbReference>
<dbReference type="GO" id="GO:0006355">
    <property type="term" value="P:regulation of DNA-templated transcription"/>
    <property type="evidence" value="ECO:0007669"/>
    <property type="project" value="InterPro"/>
</dbReference>
<dbReference type="SUPFAM" id="SSF46894">
    <property type="entry name" value="C-terminal effector domain of the bipartite response regulators"/>
    <property type="match status" value="1"/>
</dbReference>
<dbReference type="AlphaFoldDB" id="A0A2U2RHM8"/>
<dbReference type="GO" id="GO:0000976">
    <property type="term" value="F:transcription cis-regulatory region binding"/>
    <property type="evidence" value="ECO:0007669"/>
    <property type="project" value="TreeGrafter"/>
</dbReference>
<evidence type="ECO:0000256" key="4">
    <source>
        <dbReference type="ARBA" id="ARBA00023125"/>
    </source>
</evidence>
<feature type="modified residue" description="4-aspartylphosphate" evidence="6">
    <location>
        <position position="64"/>
    </location>
</feature>
<dbReference type="EMBL" id="QFKX01000005">
    <property type="protein sequence ID" value="PWH05373.1"/>
    <property type="molecule type" value="Genomic_DNA"/>
</dbReference>
<dbReference type="Pfam" id="PF00486">
    <property type="entry name" value="Trans_reg_C"/>
    <property type="match status" value="1"/>
</dbReference>
<dbReference type="GO" id="GO:0005829">
    <property type="term" value="C:cytosol"/>
    <property type="evidence" value="ECO:0007669"/>
    <property type="project" value="TreeGrafter"/>
</dbReference>
<evidence type="ECO:0000256" key="3">
    <source>
        <dbReference type="ARBA" id="ARBA00023015"/>
    </source>
</evidence>
<dbReference type="Pfam" id="PF00072">
    <property type="entry name" value="Response_reg"/>
    <property type="match status" value="1"/>
</dbReference>
<evidence type="ECO:0000256" key="8">
    <source>
        <dbReference type="SAM" id="MobiDB-lite"/>
    </source>
</evidence>
<evidence type="ECO:0000256" key="5">
    <source>
        <dbReference type="ARBA" id="ARBA00023163"/>
    </source>
</evidence>
<dbReference type="Gene3D" id="3.40.50.2300">
    <property type="match status" value="1"/>
</dbReference>
<dbReference type="PANTHER" id="PTHR48111">
    <property type="entry name" value="REGULATOR OF RPOS"/>
    <property type="match status" value="1"/>
</dbReference>
<dbReference type="Gene3D" id="1.10.10.10">
    <property type="entry name" value="Winged helix-like DNA-binding domain superfamily/Winged helix DNA-binding domain"/>
    <property type="match status" value="1"/>
</dbReference>
<evidence type="ECO:0000256" key="6">
    <source>
        <dbReference type="PROSITE-ProRule" id="PRU00169"/>
    </source>
</evidence>
<proteinExistence type="predicted"/>
<dbReference type="SMART" id="SM00862">
    <property type="entry name" value="Trans_reg_C"/>
    <property type="match status" value="1"/>
</dbReference>
<dbReference type="InterPro" id="IPR039420">
    <property type="entry name" value="WalR-like"/>
</dbReference>
<dbReference type="PROSITE" id="PS50110">
    <property type="entry name" value="RESPONSE_REGULATORY"/>
    <property type="match status" value="1"/>
</dbReference>
<keyword evidence="3" id="KW-0805">Transcription regulation</keyword>
<dbReference type="PANTHER" id="PTHR48111:SF4">
    <property type="entry name" value="DNA-BINDING DUAL TRANSCRIPTIONAL REGULATOR OMPR"/>
    <property type="match status" value="1"/>
</dbReference>
<accession>A0A2U2RHM8</accession>
<gene>
    <name evidence="11" type="ORF">DEO23_12340</name>
</gene>
<protein>
    <submittedName>
        <fullName evidence="11">DNA-binding response regulator</fullName>
    </submittedName>
</protein>
<dbReference type="InterPro" id="IPR016032">
    <property type="entry name" value="Sig_transdc_resp-reg_C-effctor"/>
</dbReference>
<organism evidence="11 12">
    <name type="scientific">Brachybacterium endophyticum</name>
    <dbReference type="NCBI Taxonomy" id="2182385"/>
    <lineage>
        <taxon>Bacteria</taxon>
        <taxon>Bacillati</taxon>
        <taxon>Actinomycetota</taxon>
        <taxon>Actinomycetes</taxon>
        <taxon>Micrococcales</taxon>
        <taxon>Dermabacteraceae</taxon>
        <taxon>Brachybacterium</taxon>
    </lineage>
</organism>
<evidence type="ECO:0000313" key="11">
    <source>
        <dbReference type="EMBL" id="PWH05373.1"/>
    </source>
</evidence>
<dbReference type="RefSeq" id="WP_109276337.1">
    <property type="nucleotide sequence ID" value="NZ_QFKX01000005.1"/>
</dbReference>
<sequence length="294" mass="31350">MSKSAQSELPSRPTRVVVVEDEPTITGAIADRLTAEGWDVSTALDGPSGVRTVSEVRPDVVVLDVMLPGFDGLEVCRRIQAEEPVPVLMLTARDDETDMLVGLGVGADDYMTKPFSMRELVARLKALLRRVRRAAAVPDPAAGGPGEQPAMLQLGDLVIDRAAHRVTRAGAPAHLTPTEFDLLLCLATAPGTVLTREQLLADVWDWVDATGTRTVDSHVKALRRKLGADLVRTVHGVGYALELPDEDEEEGEIGAEVATQTSSTSPVAPAPTSDDDPRSRATPSLPDDEPGRSS</sequence>
<dbReference type="InterPro" id="IPR001867">
    <property type="entry name" value="OmpR/PhoB-type_DNA-bd"/>
</dbReference>
<dbReference type="Proteomes" id="UP000245590">
    <property type="component" value="Unassembled WGS sequence"/>
</dbReference>
<evidence type="ECO:0000259" key="10">
    <source>
        <dbReference type="PROSITE" id="PS51755"/>
    </source>
</evidence>
<feature type="compositionally biased region" description="Acidic residues" evidence="8">
    <location>
        <begin position="243"/>
        <end position="253"/>
    </location>
</feature>
<feature type="domain" description="Response regulatory" evidence="9">
    <location>
        <begin position="15"/>
        <end position="128"/>
    </location>
</feature>
<feature type="DNA-binding region" description="OmpR/PhoB-type" evidence="7">
    <location>
        <begin position="149"/>
        <end position="243"/>
    </location>
</feature>
<evidence type="ECO:0000259" key="9">
    <source>
        <dbReference type="PROSITE" id="PS50110"/>
    </source>
</evidence>